<protein>
    <recommendedName>
        <fullName evidence="3">XkdX-like protein</fullName>
    </recommendedName>
</protein>
<dbReference type="AlphaFoldDB" id="A0A318XR71"/>
<evidence type="ECO:0000313" key="1">
    <source>
        <dbReference type="EMBL" id="PYG90129.1"/>
    </source>
</evidence>
<comment type="caution">
    <text evidence="1">The sequence shown here is derived from an EMBL/GenBank/DDBJ whole genome shotgun (WGS) entry which is preliminary data.</text>
</comment>
<dbReference type="EMBL" id="QKMR01000001">
    <property type="protein sequence ID" value="PYG90129.1"/>
    <property type="molecule type" value="Genomic_DNA"/>
</dbReference>
<organism evidence="1 2">
    <name type="scientific">Ruminiclostridium sufflavum DSM 19573</name>
    <dbReference type="NCBI Taxonomy" id="1121337"/>
    <lineage>
        <taxon>Bacteria</taxon>
        <taxon>Bacillati</taxon>
        <taxon>Bacillota</taxon>
        <taxon>Clostridia</taxon>
        <taxon>Eubacteriales</taxon>
        <taxon>Oscillospiraceae</taxon>
        <taxon>Ruminiclostridium</taxon>
    </lineage>
</organism>
<sequence>MPTWKKNIFVNAVKYRMETEGKTAEEILGDYVALTEAEKAEILSAI</sequence>
<keyword evidence="2" id="KW-1185">Reference proteome</keyword>
<gene>
    <name evidence="1" type="ORF">LY28_00009</name>
</gene>
<accession>A0A318XR71</accession>
<reference evidence="1 2" key="1">
    <citation type="submission" date="2018-06" db="EMBL/GenBank/DDBJ databases">
        <title>Genomic Encyclopedia of Type Strains, Phase I: the one thousand microbial genomes (KMG-I) project.</title>
        <authorList>
            <person name="Kyrpides N."/>
        </authorList>
    </citation>
    <scope>NUCLEOTIDE SEQUENCE [LARGE SCALE GENOMIC DNA]</scope>
    <source>
        <strain evidence="1 2">DSM 19573</strain>
    </source>
</reference>
<proteinExistence type="predicted"/>
<evidence type="ECO:0000313" key="2">
    <source>
        <dbReference type="Proteomes" id="UP000248132"/>
    </source>
</evidence>
<name>A0A318XR71_9FIRM</name>
<dbReference type="RefSeq" id="WP_165835441.1">
    <property type="nucleotide sequence ID" value="NZ_QKMR01000001.1"/>
</dbReference>
<evidence type="ECO:0008006" key="3">
    <source>
        <dbReference type="Google" id="ProtNLM"/>
    </source>
</evidence>
<dbReference type="Proteomes" id="UP000248132">
    <property type="component" value="Unassembled WGS sequence"/>
</dbReference>